<dbReference type="PANTHER" id="PTHR18964:SF173">
    <property type="entry name" value="GLUCOKINASE"/>
    <property type="match status" value="1"/>
</dbReference>
<keyword evidence="10" id="KW-1185">Reference proteome</keyword>
<dbReference type="Gene3D" id="3.30.420.40">
    <property type="match status" value="2"/>
</dbReference>
<evidence type="ECO:0000313" key="9">
    <source>
        <dbReference type="EMBL" id="QDO88408.1"/>
    </source>
</evidence>
<dbReference type="PROSITE" id="PS01125">
    <property type="entry name" value="ROK"/>
    <property type="match status" value="1"/>
</dbReference>
<gene>
    <name evidence="9" type="ORF">FNH13_08675</name>
</gene>
<evidence type="ECO:0000256" key="7">
    <source>
        <dbReference type="ARBA" id="ARBA00022840"/>
    </source>
</evidence>
<dbReference type="RefSeq" id="WP_143783086.1">
    <property type="nucleotide sequence ID" value="NZ_CP041616.1"/>
</dbReference>
<dbReference type="OrthoDB" id="9810372at2"/>
<dbReference type="InterPro" id="IPR049874">
    <property type="entry name" value="ROK_cs"/>
</dbReference>
<dbReference type="GO" id="GO:0005524">
    <property type="term" value="F:ATP binding"/>
    <property type="evidence" value="ECO:0007669"/>
    <property type="project" value="UniProtKB-KW"/>
</dbReference>
<evidence type="ECO:0000256" key="6">
    <source>
        <dbReference type="ARBA" id="ARBA00022777"/>
    </source>
</evidence>
<sequence length="333" mass="34979">MTQDALDDALAIGVDVGGTKVIAGLVDAGGNVLARARRDTPGRTTEASVVEDVIVDTVTEIQRTAAVEHPSRPVLGVGLGAAGFVSADRSTVVFAPHLAWRDEPIRDRLVERLATPVVLDNDANAAAWAEFRFGAGQAEPRLLLVTLGTGIGGALVLDGRVERGRHGLAGEYGHMQVVPDGERCECGNRGCWEQYSSGRAMQREAREMLEQDSPYAAGLAAYCDGDPARVEGHHVTRAARDGDVAALELLGDVGRWLGLGLANLAAAFDPGRIVVGGGVSEAGDLLLEPAREMFARRLTGRGHRPVPPILAAQLGPSAGMVGAAEMVREEHRG</sequence>
<dbReference type="EMBL" id="CP041616">
    <property type="protein sequence ID" value="QDO88408.1"/>
    <property type="molecule type" value="Genomic_DNA"/>
</dbReference>
<protein>
    <recommendedName>
        <fullName evidence="3">Glucokinase</fullName>
        <ecNumber evidence="2">2.7.1.2</ecNumber>
    </recommendedName>
    <alternativeName>
        <fullName evidence="8">Glucose kinase</fullName>
    </alternativeName>
</protein>
<keyword evidence="4 9" id="KW-0808">Transferase</keyword>
<proteinExistence type="inferred from homology"/>
<dbReference type="EC" id="2.7.1.2" evidence="2"/>
<evidence type="ECO:0000256" key="8">
    <source>
        <dbReference type="ARBA" id="ARBA00032386"/>
    </source>
</evidence>
<dbReference type="SUPFAM" id="SSF53067">
    <property type="entry name" value="Actin-like ATPase domain"/>
    <property type="match status" value="1"/>
</dbReference>
<dbReference type="GO" id="GO:0005737">
    <property type="term" value="C:cytoplasm"/>
    <property type="evidence" value="ECO:0007669"/>
    <property type="project" value="InterPro"/>
</dbReference>
<keyword evidence="6 9" id="KW-0418">Kinase</keyword>
<dbReference type="AlphaFoldDB" id="A0A516GA87"/>
<keyword evidence="5" id="KW-0547">Nucleotide-binding</keyword>
<evidence type="ECO:0000256" key="1">
    <source>
        <dbReference type="ARBA" id="ARBA00006479"/>
    </source>
</evidence>
<evidence type="ECO:0000256" key="5">
    <source>
        <dbReference type="ARBA" id="ARBA00022741"/>
    </source>
</evidence>
<dbReference type="PANTHER" id="PTHR18964">
    <property type="entry name" value="ROK (REPRESSOR, ORF, KINASE) FAMILY"/>
    <property type="match status" value="1"/>
</dbReference>
<dbReference type="InterPro" id="IPR043129">
    <property type="entry name" value="ATPase_NBD"/>
</dbReference>
<organism evidence="9 10">
    <name type="scientific">Ornithinimicrobium ciconiae</name>
    <dbReference type="NCBI Taxonomy" id="2594265"/>
    <lineage>
        <taxon>Bacteria</taxon>
        <taxon>Bacillati</taxon>
        <taxon>Actinomycetota</taxon>
        <taxon>Actinomycetes</taxon>
        <taxon>Micrococcales</taxon>
        <taxon>Ornithinimicrobiaceae</taxon>
        <taxon>Ornithinimicrobium</taxon>
    </lineage>
</organism>
<evidence type="ECO:0000256" key="4">
    <source>
        <dbReference type="ARBA" id="ARBA00022679"/>
    </source>
</evidence>
<dbReference type="Pfam" id="PF00480">
    <property type="entry name" value="ROK"/>
    <property type="match status" value="1"/>
</dbReference>
<dbReference type="NCBIfam" id="TIGR00744">
    <property type="entry name" value="ROK_glcA_fam"/>
    <property type="match status" value="1"/>
</dbReference>
<dbReference type="GO" id="GO:0006096">
    <property type="term" value="P:glycolytic process"/>
    <property type="evidence" value="ECO:0007669"/>
    <property type="project" value="InterPro"/>
</dbReference>
<accession>A0A516GA87</accession>
<evidence type="ECO:0000256" key="2">
    <source>
        <dbReference type="ARBA" id="ARBA00012323"/>
    </source>
</evidence>
<keyword evidence="7" id="KW-0067">ATP-binding</keyword>
<evidence type="ECO:0000256" key="3">
    <source>
        <dbReference type="ARBA" id="ARBA00014701"/>
    </source>
</evidence>
<dbReference type="Proteomes" id="UP000315395">
    <property type="component" value="Chromosome"/>
</dbReference>
<comment type="similarity">
    <text evidence="1">Belongs to the ROK (NagC/XylR) family.</text>
</comment>
<dbReference type="KEGG" id="orz:FNH13_08675"/>
<reference evidence="9 10" key="1">
    <citation type="submission" date="2019-07" db="EMBL/GenBank/DDBJ databases">
        <title>complete genome sequencing of Ornithinimicrobium sp. H23M54.</title>
        <authorList>
            <person name="Bae J.-W."/>
            <person name="Lee S.-Y."/>
        </authorList>
    </citation>
    <scope>NUCLEOTIDE SEQUENCE [LARGE SCALE GENOMIC DNA]</scope>
    <source>
        <strain evidence="9 10">H23M54</strain>
    </source>
</reference>
<evidence type="ECO:0000313" key="10">
    <source>
        <dbReference type="Proteomes" id="UP000315395"/>
    </source>
</evidence>
<dbReference type="InterPro" id="IPR004654">
    <property type="entry name" value="ROK_glcA"/>
</dbReference>
<dbReference type="InterPro" id="IPR000600">
    <property type="entry name" value="ROK"/>
</dbReference>
<dbReference type="GO" id="GO:0004340">
    <property type="term" value="F:glucokinase activity"/>
    <property type="evidence" value="ECO:0007669"/>
    <property type="project" value="UniProtKB-EC"/>
</dbReference>
<name>A0A516GA87_9MICO</name>